<feature type="region of interest" description="Disordered" evidence="1">
    <location>
        <begin position="23"/>
        <end position="42"/>
    </location>
</feature>
<feature type="compositionally biased region" description="Basic and acidic residues" evidence="1">
    <location>
        <begin position="33"/>
        <end position="42"/>
    </location>
</feature>
<dbReference type="Proteomes" id="UP000017819">
    <property type="component" value="Unassembled WGS sequence"/>
</dbReference>
<comment type="caution">
    <text evidence="2">The sequence shown here is derived from an EMBL/GenBank/DDBJ whole genome shotgun (WGS) entry which is preliminary data.</text>
</comment>
<accession>V4RK86</accession>
<evidence type="ECO:0000313" key="3">
    <source>
        <dbReference type="Proteomes" id="UP000017819"/>
    </source>
</evidence>
<organism evidence="2 3">
    <name type="scientific">Lutibaculum baratangense AMV1</name>
    <dbReference type="NCBI Taxonomy" id="631454"/>
    <lineage>
        <taxon>Bacteria</taxon>
        <taxon>Pseudomonadati</taxon>
        <taxon>Pseudomonadota</taxon>
        <taxon>Alphaproteobacteria</taxon>
        <taxon>Hyphomicrobiales</taxon>
        <taxon>Tepidamorphaceae</taxon>
        <taxon>Lutibaculum</taxon>
    </lineage>
</organism>
<reference evidence="2 3" key="1">
    <citation type="journal article" date="2014" name="Genome Announc.">
        <title>Draft Genome Sequence of Lutibaculum baratangense Strain AMV1T, Isolated from a Mud Volcano in Andamans, India.</title>
        <authorList>
            <person name="Singh A."/>
            <person name="Sreenivas A."/>
            <person name="Sathyanarayana Reddy G."/>
            <person name="Pinnaka A.K."/>
            <person name="Shivaji S."/>
        </authorList>
    </citation>
    <scope>NUCLEOTIDE SEQUENCE [LARGE SCALE GENOMIC DNA]</scope>
    <source>
        <strain evidence="2 3">AMV1</strain>
    </source>
</reference>
<evidence type="ECO:0000256" key="1">
    <source>
        <dbReference type="SAM" id="MobiDB-lite"/>
    </source>
</evidence>
<gene>
    <name evidence="2" type="ORF">N177_2900</name>
</gene>
<keyword evidence="3" id="KW-1185">Reference proteome</keyword>
<sequence>MVDPFDCGCHRFEEFRSAAARHVPVEPASTSQTHKETVPASA</sequence>
<proteinExistence type="predicted"/>
<dbReference type="AlphaFoldDB" id="V4RK86"/>
<dbReference type="EMBL" id="AWXZ01000038">
    <property type="protein sequence ID" value="ESR23670.1"/>
    <property type="molecule type" value="Genomic_DNA"/>
</dbReference>
<dbReference type="STRING" id="631454.N177_2900"/>
<name>V4RK86_9HYPH</name>
<protein>
    <submittedName>
        <fullName evidence="2">Uncharacterized protein</fullName>
    </submittedName>
</protein>
<evidence type="ECO:0000313" key="2">
    <source>
        <dbReference type="EMBL" id="ESR23670.1"/>
    </source>
</evidence>